<dbReference type="InterPro" id="IPR001849">
    <property type="entry name" value="PH_domain"/>
</dbReference>
<evidence type="ECO:0000259" key="3">
    <source>
        <dbReference type="PROSITE" id="PS50003"/>
    </source>
</evidence>
<keyword evidence="1" id="KW-0132">Cell division</keyword>
<gene>
    <name evidence="4" type="ORF">DV451_003735</name>
</gene>
<comment type="caution">
    <text evidence="4">The sequence shown here is derived from an EMBL/GenBank/DDBJ whole genome shotgun (WGS) entry which is preliminary data.</text>
</comment>
<protein>
    <recommendedName>
        <fullName evidence="3">PH domain-containing protein</fullName>
    </recommendedName>
</protein>
<dbReference type="PROSITE" id="PS50003">
    <property type="entry name" value="PH_DOMAIN"/>
    <property type="match status" value="1"/>
</dbReference>
<reference evidence="4" key="1">
    <citation type="journal article" date="2020" name="Front. Microbiol.">
        <title>Phenotypic and Genetic Characterization of the Cheese Ripening Yeast Geotrichum candidum.</title>
        <authorList>
            <person name="Perkins V."/>
            <person name="Vignola S."/>
            <person name="Lessard M.H."/>
            <person name="Plante P.L."/>
            <person name="Corbeil J."/>
            <person name="Dugat-Bony E."/>
            <person name="Frenette M."/>
            <person name="Labrie S."/>
        </authorList>
    </citation>
    <scope>NUCLEOTIDE SEQUENCE</scope>
    <source>
        <strain evidence="4">LMA-70</strain>
    </source>
</reference>
<keyword evidence="2" id="KW-0131">Cell cycle</keyword>
<dbReference type="Gene3D" id="2.30.29.30">
    <property type="entry name" value="Pleckstrin-homology domain (PH domain)/Phosphotyrosine-binding domain (PTB)"/>
    <property type="match status" value="1"/>
</dbReference>
<dbReference type="GO" id="GO:0000142">
    <property type="term" value="C:cellular bud neck contractile ring"/>
    <property type="evidence" value="ECO:0007669"/>
    <property type="project" value="TreeGrafter"/>
</dbReference>
<reference evidence="4" key="2">
    <citation type="submission" date="2020-01" db="EMBL/GenBank/DDBJ databases">
        <authorList>
            <person name="Perkins V."/>
            <person name="Lessard M.-H."/>
            <person name="Dugat-Bony E."/>
            <person name="Frenette M."/>
            <person name="Labrie S."/>
        </authorList>
    </citation>
    <scope>NUCLEOTIDE SEQUENCE</scope>
    <source>
        <strain evidence="4">LMA-70</strain>
    </source>
</reference>
<dbReference type="EMBL" id="QQZK01000087">
    <property type="protein sequence ID" value="KAF5097688.1"/>
    <property type="molecule type" value="Genomic_DNA"/>
</dbReference>
<dbReference type="GO" id="GO:0005525">
    <property type="term" value="F:GTP binding"/>
    <property type="evidence" value="ECO:0007669"/>
    <property type="project" value="TreeGrafter"/>
</dbReference>
<evidence type="ECO:0000256" key="1">
    <source>
        <dbReference type="ARBA" id="ARBA00022618"/>
    </source>
</evidence>
<dbReference type="PANTHER" id="PTHR36100:SF1">
    <property type="entry name" value="BUD SITE SELECTION PROTEIN 4"/>
    <property type="match status" value="1"/>
</dbReference>
<name>A0A9P5G3U7_GEOCN</name>
<dbReference type="InterPro" id="IPR011993">
    <property type="entry name" value="PH-like_dom_sf"/>
</dbReference>
<dbReference type="GO" id="GO:0007120">
    <property type="term" value="P:axial cellular bud site selection"/>
    <property type="evidence" value="ECO:0007669"/>
    <property type="project" value="TreeGrafter"/>
</dbReference>
<dbReference type="PANTHER" id="PTHR36100">
    <property type="entry name" value="BUD SITE SELECTION PROTEIN 4"/>
    <property type="match status" value="1"/>
</dbReference>
<dbReference type="Proteomes" id="UP000750522">
    <property type="component" value="Unassembled WGS sequence"/>
</dbReference>
<evidence type="ECO:0000313" key="4">
    <source>
        <dbReference type="EMBL" id="KAF5097688.1"/>
    </source>
</evidence>
<organism evidence="4 5">
    <name type="scientific">Geotrichum candidum</name>
    <name type="common">Oospora lactis</name>
    <name type="synonym">Dipodascus geotrichum</name>
    <dbReference type="NCBI Taxonomy" id="1173061"/>
    <lineage>
        <taxon>Eukaryota</taxon>
        <taxon>Fungi</taxon>
        <taxon>Dikarya</taxon>
        <taxon>Ascomycota</taxon>
        <taxon>Saccharomycotina</taxon>
        <taxon>Dipodascomycetes</taxon>
        <taxon>Dipodascales</taxon>
        <taxon>Dipodascaceae</taxon>
        <taxon>Geotrichum</taxon>
    </lineage>
</organism>
<dbReference type="SUPFAM" id="SSF50729">
    <property type="entry name" value="PH domain-like"/>
    <property type="match status" value="1"/>
</dbReference>
<dbReference type="AlphaFoldDB" id="A0A9P5G3U7"/>
<proteinExistence type="predicted"/>
<dbReference type="Pfam" id="PF00169">
    <property type="entry name" value="PH"/>
    <property type="match status" value="1"/>
</dbReference>
<dbReference type="GO" id="GO:0097271">
    <property type="term" value="P:protein localization to bud neck"/>
    <property type="evidence" value="ECO:0007669"/>
    <property type="project" value="TreeGrafter"/>
</dbReference>
<dbReference type="SMART" id="SM00233">
    <property type="entry name" value="PH"/>
    <property type="match status" value="1"/>
</dbReference>
<evidence type="ECO:0000256" key="2">
    <source>
        <dbReference type="ARBA" id="ARBA00023306"/>
    </source>
</evidence>
<accession>A0A9P5G3U7</accession>
<sequence>MSHATTAPQIKRDTWEDLTAVDGSFGRIYVALSQYENEIYGRAATFEIPLYNEWSINHLSLSGVGKKVKKEPYQIGTLQVQMMFVPRASKSEELPGSIKEALNDLREAVKTRERSTKPVAIDDDDNEEEEIKLTGYLSQLGGDCKYWRRRFFVLNDTTLTAYSETSHKPRAVVNLKKAIRIIQDKDTLIKPSSDKRRKSGFAETEDAYMFADQGFRVSFLNGEVIEFYGDNKADWVRYLNKVIDTKDLLLAKEKKLKEKIEQDQNDLAKESPWVSLVLDSKA</sequence>
<evidence type="ECO:0000313" key="5">
    <source>
        <dbReference type="Proteomes" id="UP000750522"/>
    </source>
</evidence>
<feature type="domain" description="PH" evidence="3">
    <location>
        <begin position="130"/>
        <end position="244"/>
    </location>
</feature>
<dbReference type="InterPro" id="IPR052007">
    <property type="entry name" value="Bud4"/>
</dbReference>